<name>A0A2Z4IR18_9BACT</name>
<proteinExistence type="predicted"/>
<keyword evidence="2" id="KW-1185">Reference proteome</keyword>
<protein>
    <submittedName>
        <fullName evidence="1">NTPase</fullName>
    </submittedName>
</protein>
<evidence type="ECO:0000313" key="2">
    <source>
        <dbReference type="Proteomes" id="UP000248688"/>
    </source>
</evidence>
<organism evidence="1 2">
    <name type="scientific">Echinicola strongylocentroti</name>
    <dbReference type="NCBI Taxonomy" id="1795355"/>
    <lineage>
        <taxon>Bacteria</taxon>
        <taxon>Pseudomonadati</taxon>
        <taxon>Bacteroidota</taxon>
        <taxon>Cytophagia</taxon>
        <taxon>Cytophagales</taxon>
        <taxon>Cyclobacteriaceae</taxon>
        <taxon>Echinicola</taxon>
    </lineage>
</organism>
<accession>A0A2Z4IR18</accession>
<evidence type="ECO:0000313" key="1">
    <source>
        <dbReference type="EMBL" id="AWW33170.1"/>
    </source>
</evidence>
<dbReference type="KEGG" id="est:DN752_12915"/>
<dbReference type="AlphaFoldDB" id="A0A2Z4IR18"/>
<sequence length="351" mass="39335">MKPVILKGFYVKVLPLLFLSVMMSIQIFCQTQLPEHFLDGKAVILISNAPDARPIMQWKAIAREVHPALVEAGGDPVAYYELEELILSEEIQRAYATIFSQRLIRNILILTRKSNGDFYINILEYSGNESIVSAGSSWTMEANDIQILKERVVAAGKGMRSKNLMALDVPTFLPPLVGGAEGASTAPANNNAISGRFVAENPLNLDIFKLGIPLSGASGENALLTRYRYDLYGKSNDEVLAAQKAEKANLERIFDQYYEHQTVFLTEIRSDKQLISDRIQFVLTRVEGREADLMESMGLDPASLENTDRIVVKYYIKFLVRNELYIGPKWDADPNGQTALINFLKNLKIEP</sequence>
<dbReference type="OrthoDB" id="960751at2"/>
<dbReference type="Proteomes" id="UP000248688">
    <property type="component" value="Chromosome"/>
</dbReference>
<reference evidence="1 2" key="1">
    <citation type="submission" date="2018-06" db="EMBL/GenBank/DDBJ databases">
        <title>Echinicola strongylocentroti sp. nov., isolated from a sea urchin Strongylocentrotus intermedius.</title>
        <authorList>
            <person name="Bae S.S."/>
        </authorList>
    </citation>
    <scope>NUCLEOTIDE SEQUENCE [LARGE SCALE GENOMIC DNA]</scope>
    <source>
        <strain evidence="1 2">MEBiC08714</strain>
    </source>
</reference>
<dbReference type="EMBL" id="CP030041">
    <property type="protein sequence ID" value="AWW33170.1"/>
    <property type="molecule type" value="Genomic_DNA"/>
</dbReference>
<gene>
    <name evidence="1" type="ORF">DN752_12915</name>
</gene>